<dbReference type="InterPro" id="IPR013249">
    <property type="entry name" value="RNA_pol_sigma70_r4_t2"/>
</dbReference>
<evidence type="ECO:0000259" key="8">
    <source>
        <dbReference type="Pfam" id="PF08281"/>
    </source>
</evidence>
<keyword evidence="2 6" id="KW-0805">Transcription regulation</keyword>
<gene>
    <name evidence="9" type="ORF">DI533_18180</name>
</gene>
<accession>A0A2W5UD83</accession>
<evidence type="ECO:0000256" key="1">
    <source>
        <dbReference type="ARBA" id="ARBA00010641"/>
    </source>
</evidence>
<dbReference type="NCBIfam" id="TIGR02937">
    <property type="entry name" value="sigma70-ECF"/>
    <property type="match status" value="1"/>
</dbReference>
<dbReference type="PANTHER" id="PTHR43133:SF8">
    <property type="entry name" value="RNA POLYMERASE SIGMA FACTOR HI_1459-RELATED"/>
    <property type="match status" value="1"/>
</dbReference>
<evidence type="ECO:0000256" key="6">
    <source>
        <dbReference type="RuleBase" id="RU000716"/>
    </source>
</evidence>
<dbReference type="CDD" id="cd06171">
    <property type="entry name" value="Sigma70_r4"/>
    <property type="match status" value="1"/>
</dbReference>
<dbReference type="Proteomes" id="UP000248975">
    <property type="component" value="Unassembled WGS sequence"/>
</dbReference>
<reference evidence="9 10" key="1">
    <citation type="submission" date="2017-08" db="EMBL/GenBank/DDBJ databases">
        <title>Infants hospitalized years apart are colonized by the same room-sourced microbial strains.</title>
        <authorList>
            <person name="Brooks B."/>
            <person name="Olm M.R."/>
            <person name="Firek B.A."/>
            <person name="Baker R."/>
            <person name="Thomas B.C."/>
            <person name="Morowitz M.J."/>
            <person name="Banfield J.F."/>
        </authorList>
    </citation>
    <scope>NUCLEOTIDE SEQUENCE [LARGE SCALE GENOMIC DNA]</scope>
    <source>
        <strain evidence="9">S2_003_000_R2_11</strain>
    </source>
</reference>
<evidence type="ECO:0000313" key="9">
    <source>
        <dbReference type="EMBL" id="PZQ95950.1"/>
    </source>
</evidence>
<dbReference type="SUPFAM" id="SSF88946">
    <property type="entry name" value="Sigma2 domain of RNA polymerase sigma factors"/>
    <property type="match status" value="1"/>
</dbReference>
<organism evidence="9 10">
    <name type="scientific">Cereibacter sphaeroides</name>
    <name type="common">Rhodobacter sphaeroides</name>
    <dbReference type="NCBI Taxonomy" id="1063"/>
    <lineage>
        <taxon>Bacteria</taxon>
        <taxon>Pseudomonadati</taxon>
        <taxon>Pseudomonadota</taxon>
        <taxon>Alphaproteobacteria</taxon>
        <taxon>Rhodobacterales</taxon>
        <taxon>Paracoccaceae</taxon>
        <taxon>Cereibacter</taxon>
    </lineage>
</organism>
<dbReference type="AlphaFoldDB" id="A0A2W5UD83"/>
<evidence type="ECO:0000256" key="5">
    <source>
        <dbReference type="ARBA" id="ARBA00023163"/>
    </source>
</evidence>
<dbReference type="Gene3D" id="1.10.10.10">
    <property type="entry name" value="Winged helix-like DNA-binding domain superfamily/Winged helix DNA-binding domain"/>
    <property type="match status" value="1"/>
</dbReference>
<dbReference type="SUPFAM" id="SSF88659">
    <property type="entry name" value="Sigma3 and sigma4 domains of RNA polymerase sigma factors"/>
    <property type="match status" value="1"/>
</dbReference>
<keyword evidence="4 6" id="KW-0238">DNA-binding</keyword>
<comment type="similarity">
    <text evidence="1 6">Belongs to the sigma-70 factor family. ECF subfamily.</text>
</comment>
<keyword evidence="3 6" id="KW-0731">Sigma factor</keyword>
<feature type="domain" description="RNA polymerase sigma-70 region 2" evidence="7">
    <location>
        <begin position="36"/>
        <end position="103"/>
    </location>
</feature>
<dbReference type="InterPro" id="IPR013324">
    <property type="entry name" value="RNA_pol_sigma_r3/r4-like"/>
</dbReference>
<evidence type="ECO:0000256" key="3">
    <source>
        <dbReference type="ARBA" id="ARBA00023082"/>
    </source>
</evidence>
<sequence length="206" mass="22655">MSGTGDSSDDERGKLGEDAELLARVASGDQGALARLIDRHGRGLRLFAARYLGSAADAEDVVQDVFVSVWKHAARFDPAKGRASTWLYRITANRCIDAHRRRAFRVFIGLEDVQDMLADEDPRADARVGARQELAFVRHSLSRLPERQRMALLLRAVADLDVPAIAEVMGVSAGSVEQLLVRGRRALREHMAKVVNTNDDPKGTPT</sequence>
<dbReference type="GO" id="GO:0003677">
    <property type="term" value="F:DNA binding"/>
    <property type="evidence" value="ECO:0007669"/>
    <property type="project" value="UniProtKB-KW"/>
</dbReference>
<dbReference type="Pfam" id="PF08281">
    <property type="entry name" value="Sigma70_r4_2"/>
    <property type="match status" value="1"/>
</dbReference>
<dbReference type="InterPro" id="IPR039425">
    <property type="entry name" value="RNA_pol_sigma-70-like"/>
</dbReference>
<dbReference type="PANTHER" id="PTHR43133">
    <property type="entry name" value="RNA POLYMERASE ECF-TYPE SIGMA FACTO"/>
    <property type="match status" value="1"/>
</dbReference>
<dbReference type="InterPro" id="IPR000838">
    <property type="entry name" value="RNA_pol_sigma70_ECF_CS"/>
</dbReference>
<dbReference type="Gene3D" id="1.10.1740.10">
    <property type="match status" value="1"/>
</dbReference>
<comment type="caution">
    <text evidence="9">The sequence shown here is derived from an EMBL/GenBank/DDBJ whole genome shotgun (WGS) entry which is preliminary data.</text>
</comment>
<dbReference type="InterPro" id="IPR013325">
    <property type="entry name" value="RNA_pol_sigma_r2"/>
</dbReference>
<name>A0A2W5UD83_CERSP</name>
<feature type="domain" description="RNA polymerase sigma factor 70 region 4 type 2" evidence="8">
    <location>
        <begin position="138"/>
        <end position="187"/>
    </location>
</feature>
<dbReference type="Pfam" id="PF04542">
    <property type="entry name" value="Sigma70_r2"/>
    <property type="match status" value="1"/>
</dbReference>
<evidence type="ECO:0000256" key="2">
    <source>
        <dbReference type="ARBA" id="ARBA00023015"/>
    </source>
</evidence>
<dbReference type="InterPro" id="IPR036388">
    <property type="entry name" value="WH-like_DNA-bd_sf"/>
</dbReference>
<dbReference type="InterPro" id="IPR014284">
    <property type="entry name" value="RNA_pol_sigma-70_dom"/>
</dbReference>
<evidence type="ECO:0000313" key="10">
    <source>
        <dbReference type="Proteomes" id="UP000248975"/>
    </source>
</evidence>
<keyword evidence="5 6" id="KW-0804">Transcription</keyword>
<evidence type="ECO:0000259" key="7">
    <source>
        <dbReference type="Pfam" id="PF04542"/>
    </source>
</evidence>
<dbReference type="GO" id="GO:0016987">
    <property type="term" value="F:sigma factor activity"/>
    <property type="evidence" value="ECO:0007669"/>
    <property type="project" value="UniProtKB-KW"/>
</dbReference>
<evidence type="ECO:0000256" key="4">
    <source>
        <dbReference type="ARBA" id="ARBA00023125"/>
    </source>
</evidence>
<protein>
    <recommendedName>
        <fullName evidence="6">RNA polymerase sigma factor</fullName>
    </recommendedName>
</protein>
<dbReference type="PROSITE" id="PS01063">
    <property type="entry name" value="SIGMA70_ECF"/>
    <property type="match status" value="1"/>
</dbReference>
<proteinExistence type="inferred from homology"/>
<dbReference type="GO" id="GO:0006352">
    <property type="term" value="P:DNA-templated transcription initiation"/>
    <property type="evidence" value="ECO:0007669"/>
    <property type="project" value="InterPro"/>
</dbReference>
<dbReference type="InterPro" id="IPR007627">
    <property type="entry name" value="RNA_pol_sigma70_r2"/>
</dbReference>
<dbReference type="EMBL" id="QFQS01000005">
    <property type="protein sequence ID" value="PZQ95950.1"/>
    <property type="molecule type" value="Genomic_DNA"/>
</dbReference>